<dbReference type="InterPro" id="IPR000629">
    <property type="entry name" value="RNA-helicase_DEAD-box_CS"/>
</dbReference>
<dbReference type="Gene3D" id="3.40.50.300">
    <property type="entry name" value="P-loop containing nucleotide triphosphate hydrolases"/>
    <property type="match status" value="2"/>
</dbReference>
<evidence type="ECO:0000313" key="13">
    <source>
        <dbReference type="Proteomes" id="UP000093281"/>
    </source>
</evidence>
<dbReference type="CDD" id="cd00268">
    <property type="entry name" value="DEADc"/>
    <property type="match status" value="1"/>
</dbReference>
<accession>A0A1C0B7N4</accession>
<reference evidence="13" key="1">
    <citation type="submission" date="2015-05" db="EMBL/GenBank/DDBJ databases">
        <authorList>
            <person name="Rovetto F."/>
            <person name="Cocolin L."/>
            <person name="Illeghems K."/>
            <person name="Van Nieuwerburgh F."/>
            <person name="Houf K."/>
        </authorList>
    </citation>
    <scope>NUCLEOTIDE SEQUENCE [LARGE SCALE GENOMIC DNA]</scope>
    <source>
        <strain evidence="13">DU22</strain>
    </source>
</reference>
<evidence type="ECO:0000313" key="11">
    <source>
        <dbReference type="EMBL" id="OCL99571.1"/>
    </source>
</evidence>
<keyword evidence="4 7" id="KW-0067">ATP-binding</keyword>
<gene>
    <name evidence="11" type="primary">dbpA</name>
    <name evidence="11" type="ORF">AAX29_00616</name>
    <name evidence="12" type="ORF">FE246_00315</name>
</gene>
<dbReference type="InterPro" id="IPR014014">
    <property type="entry name" value="RNA_helicase_DEAD_Q_motif"/>
</dbReference>
<dbReference type="PROSITE" id="PS51194">
    <property type="entry name" value="HELICASE_CTER"/>
    <property type="match status" value="1"/>
</dbReference>
<dbReference type="STRING" id="544718.AAX25_00451"/>
<dbReference type="GO" id="GO:0005829">
    <property type="term" value="C:cytosol"/>
    <property type="evidence" value="ECO:0007669"/>
    <property type="project" value="TreeGrafter"/>
</dbReference>
<dbReference type="SMART" id="SM00487">
    <property type="entry name" value="DEXDc"/>
    <property type="match status" value="1"/>
</dbReference>
<evidence type="ECO:0000256" key="4">
    <source>
        <dbReference type="ARBA" id="ARBA00022840"/>
    </source>
</evidence>
<dbReference type="NCBIfam" id="NF008744">
    <property type="entry name" value="PRK11776.1"/>
    <property type="match status" value="1"/>
</dbReference>
<dbReference type="Gene3D" id="3.30.70.330">
    <property type="match status" value="1"/>
</dbReference>
<dbReference type="EMBL" id="VBUF01000001">
    <property type="protein sequence ID" value="TLS72961.1"/>
    <property type="molecule type" value="Genomic_DNA"/>
</dbReference>
<dbReference type="AlphaFoldDB" id="A0A1C0B7N4"/>
<feature type="domain" description="Helicase C-terminal" evidence="9">
    <location>
        <begin position="228"/>
        <end position="376"/>
    </location>
</feature>
<organism evidence="11 13">
    <name type="scientific">Aliarcobacter thereius</name>
    <dbReference type="NCBI Taxonomy" id="544718"/>
    <lineage>
        <taxon>Bacteria</taxon>
        <taxon>Pseudomonadati</taxon>
        <taxon>Campylobacterota</taxon>
        <taxon>Epsilonproteobacteria</taxon>
        <taxon>Campylobacterales</taxon>
        <taxon>Arcobacteraceae</taxon>
        <taxon>Aliarcobacter</taxon>
    </lineage>
</organism>
<dbReference type="Proteomes" id="UP000093281">
    <property type="component" value="Unassembled WGS sequence"/>
</dbReference>
<feature type="short sequence motif" description="Q motif" evidence="6">
    <location>
        <begin position="1"/>
        <end position="29"/>
    </location>
</feature>
<comment type="similarity">
    <text evidence="5 7">Belongs to the DEAD box helicase family.</text>
</comment>
<dbReference type="PANTHER" id="PTHR47959:SF1">
    <property type="entry name" value="ATP-DEPENDENT RNA HELICASE DBPA"/>
    <property type="match status" value="1"/>
</dbReference>
<proteinExistence type="inferred from homology"/>
<evidence type="ECO:0000256" key="1">
    <source>
        <dbReference type="ARBA" id="ARBA00022741"/>
    </source>
</evidence>
<reference evidence="12 14" key="3">
    <citation type="submission" date="2019-05" db="EMBL/GenBank/DDBJ databases">
        <title>Arcobacter cibarius and Arcobacter thereius providing challenges in identification an antibiotic susceptibility and Quinolone resistance.</title>
        <authorList>
            <person name="Busch A."/>
            <person name="Hanel I."/>
            <person name="Hotzel H."/>
            <person name="Tomaso H."/>
        </authorList>
    </citation>
    <scope>NUCLEOTIDE SEQUENCE [LARGE SCALE GENOMIC DNA]</scope>
    <source>
        <strain evidence="12 14">17CS1191_2</strain>
    </source>
</reference>
<dbReference type="GO" id="GO:0016787">
    <property type="term" value="F:hydrolase activity"/>
    <property type="evidence" value="ECO:0007669"/>
    <property type="project" value="UniProtKB-KW"/>
</dbReference>
<dbReference type="GO" id="GO:0003676">
    <property type="term" value="F:nucleic acid binding"/>
    <property type="evidence" value="ECO:0007669"/>
    <property type="project" value="InterPro"/>
</dbReference>
<dbReference type="PROSITE" id="PS51195">
    <property type="entry name" value="Q_MOTIF"/>
    <property type="match status" value="1"/>
</dbReference>
<dbReference type="Pfam" id="PF00271">
    <property type="entry name" value="Helicase_C"/>
    <property type="match status" value="1"/>
</dbReference>
<evidence type="ECO:0000259" key="8">
    <source>
        <dbReference type="PROSITE" id="PS51192"/>
    </source>
</evidence>
<dbReference type="EC" id="3.6.4.13" evidence="11"/>
<dbReference type="InterPro" id="IPR050079">
    <property type="entry name" value="DEAD_box_RNA_helicase"/>
</dbReference>
<dbReference type="RefSeq" id="WP_066185531.1">
    <property type="nucleotide sequence ID" value="NZ_LCUJ01000002.1"/>
</dbReference>
<dbReference type="InterPro" id="IPR027417">
    <property type="entry name" value="P-loop_NTPase"/>
</dbReference>
<evidence type="ECO:0000256" key="6">
    <source>
        <dbReference type="PROSITE-ProRule" id="PRU00552"/>
    </source>
</evidence>
<dbReference type="InterPro" id="IPR005580">
    <property type="entry name" value="DbpA/CsdA_RNA-bd_dom"/>
</dbReference>
<feature type="domain" description="Helicase ATP-binding" evidence="8">
    <location>
        <begin position="32"/>
        <end position="203"/>
    </location>
</feature>
<dbReference type="InterPro" id="IPR014001">
    <property type="entry name" value="Helicase_ATP-bd"/>
</dbReference>
<sequence>MKFKELNLEKELIDNLNSLGLENLTQIQEKSLEHSLKGKDLIARAKTGSGKTLSFCLPLIQNLNKNRFRVQSLILAPTRELANQIASNLREYIRFIPNIKVLTLCGGVPFKPQVASLNHEAHIIVGTTGRVLKHIKEGNLKLEEVNTFILDEADKMLDMGFYDDIMDINNRLANNRQTLLFSATYEENIKNLSNTITKNAFFVEVENEEKNKISQVFYEVNRFEKNRQIEKIIKQYKAKSTIIFCNQKQTCEELADELYKNGLDVLTMHSDLEQKDRDETLTLFSNQSYPILIASDVASRGIDIADVDLVINYDIALNEKIHTHRIGRTARAGNGGVAITFYEENEYERVDLVKNIFDDIKFSDIKDIKQNNDYKIDSSYRTIFINGGKKDKLRKADILGSLTAGINLNKEDVGRIDIFNFCSYVAINKDKLNIVLEKLPNNRIKGKYYKIYEK</sequence>
<dbReference type="GO" id="GO:0005524">
    <property type="term" value="F:ATP binding"/>
    <property type="evidence" value="ECO:0007669"/>
    <property type="project" value="UniProtKB-KW"/>
</dbReference>
<keyword evidence="3 7" id="KW-0347">Helicase</keyword>
<evidence type="ECO:0000259" key="9">
    <source>
        <dbReference type="PROSITE" id="PS51194"/>
    </source>
</evidence>
<dbReference type="Pfam" id="PF00270">
    <property type="entry name" value="DEAD"/>
    <property type="match status" value="1"/>
</dbReference>
<dbReference type="InterPro" id="IPR044742">
    <property type="entry name" value="DEAD/DEAH_RhlB"/>
</dbReference>
<reference evidence="11" key="2">
    <citation type="submission" date="2015-05" db="EMBL/GenBank/DDBJ databases">
        <authorList>
            <person name="Wang D.B."/>
            <person name="Wang M."/>
        </authorList>
    </citation>
    <scope>NUCLEOTIDE SEQUENCE [LARGE SCALE GENOMIC DNA]</scope>
    <source>
        <strain evidence="11">DU22</strain>
    </source>
</reference>
<protein>
    <submittedName>
        <fullName evidence="11">ATP-dependent RNA helicase DbpA</fullName>
        <ecNumber evidence="11">3.6.4.13</ecNumber>
    </submittedName>
</protein>
<evidence type="ECO:0000256" key="2">
    <source>
        <dbReference type="ARBA" id="ARBA00022801"/>
    </source>
</evidence>
<dbReference type="InterPro" id="IPR011545">
    <property type="entry name" value="DEAD/DEAH_box_helicase_dom"/>
</dbReference>
<feature type="domain" description="DEAD-box RNA helicase Q" evidence="10">
    <location>
        <begin position="1"/>
        <end position="29"/>
    </location>
</feature>
<evidence type="ECO:0000256" key="7">
    <source>
        <dbReference type="RuleBase" id="RU000492"/>
    </source>
</evidence>
<keyword evidence="2 7" id="KW-0378">Hydrolase</keyword>
<comment type="caution">
    <text evidence="11">The sequence shown here is derived from an EMBL/GenBank/DDBJ whole genome shotgun (WGS) entry which is preliminary data.</text>
</comment>
<evidence type="ECO:0000256" key="3">
    <source>
        <dbReference type="ARBA" id="ARBA00022806"/>
    </source>
</evidence>
<dbReference type="PANTHER" id="PTHR47959">
    <property type="entry name" value="ATP-DEPENDENT RNA HELICASE RHLE-RELATED"/>
    <property type="match status" value="1"/>
</dbReference>
<dbReference type="InterPro" id="IPR012677">
    <property type="entry name" value="Nucleotide-bd_a/b_plait_sf"/>
</dbReference>
<evidence type="ECO:0000259" key="10">
    <source>
        <dbReference type="PROSITE" id="PS51195"/>
    </source>
</evidence>
<dbReference type="Pfam" id="PF03880">
    <property type="entry name" value="DbpA"/>
    <property type="match status" value="1"/>
</dbReference>
<dbReference type="PROSITE" id="PS51192">
    <property type="entry name" value="HELICASE_ATP_BIND_1"/>
    <property type="match status" value="1"/>
</dbReference>
<keyword evidence="1 7" id="KW-0547">Nucleotide-binding</keyword>
<dbReference type="SMART" id="SM00490">
    <property type="entry name" value="HELICc"/>
    <property type="match status" value="1"/>
</dbReference>
<dbReference type="GO" id="GO:0003724">
    <property type="term" value="F:RNA helicase activity"/>
    <property type="evidence" value="ECO:0007669"/>
    <property type="project" value="UniProtKB-EC"/>
</dbReference>
<evidence type="ECO:0000256" key="5">
    <source>
        <dbReference type="ARBA" id="ARBA00038437"/>
    </source>
</evidence>
<dbReference type="PROSITE" id="PS00039">
    <property type="entry name" value="DEAD_ATP_HELICASE"/>
    <property type="match status" value="1"/>
</dbReference>
<dbReference type="EMBL" id="LCUJ01000002">
    <property type="protein sequence ID" value="OCL99571.1"/>
    <property type="molecule type" value="Genomic_DNA"/>
</dbReference>
<evidence type="ECO:0000313" key="12">
    <source>
        <dbReference type="EMBL" id="TLS72961.1"/>
    </source>
</evidence>
<dbReference type="PATRIC" id="fig|544718.51.peg.600"/>
<dbReference type="SUPFAM" id="SSF52540">
    <property type="entry name" value="P-loop containing nucleoside triphosphate hydrolases"/>
    <property type="match status" value="1"/>
</dbReference>
<name>A0A1C0B7N4_9BACT</name>
<dbReference type="InterPro" id="IPR001650">
    <property type="entry name" value="Helicase_C-like"/>
</dbReference>
<dbReference type="CDD" id="cd18787">
    <property type="entry name" value="SF2_C_DEAD"/>
    <property type="match status" value="1"/>
</dbReference>
<dbReference type="OrthoDB" id="9805696at2"/>
<dbReference type="Proteomes" id="UP000308001">
    <property type="component" value="Unassembled WGS sequence"/>
</dbReference>
<evidence type="ECO:0000313" key="14">
    <source>
        <dbReference type="Proteomes" id="UP000308001"/>
    </source>
</evidence>